<protein>
    <recommendedName>
        <fullName evidence="3">glucose-6-phosphate 1-epimerase</fullName>
        <ecNumber evidence="3">5.1.3.15</ecNumber>
    </recommendedName>
</protein>
<dbReference type="SUPFAM" id="SSF74650">
    <property type="entry name" value="Galactose mutarotase-like"/>
    <property type="match status" value="1"/>
</dbReference>
<evidence type="ECO:0000256" key="2">
    <source>
        <dbReference type="ARBA" id="ARBA00005866"/>
    </source>
</evidence>
<evidence type="ECO:0000256" key="1">
    <source>
        <dbReference type="ARBA" id="ARBA00001096"/>
    </source>
</evidence>
<gene>
    <name evidence="6" type="primary">A03p006910.1_BraROA</name>
    <name evidence="6" type="ORF">IGI04_009328</name>
</gene>
<comment type="similarity">
    <text evidence="2">Belongs to the glucose-6-phosphate 1-epimerase family.</text>
</comment>
<dbReference type="EMBL" id="JADBGQ010000003">
    <property type="protein sequence ID" value="KAG5403209.1"/>
    <property type="molecule type" value="Genomic_DNA"/>
</dbReference>
<dbReference type="PANTHER" id="PTHR11122">
    <property type="entry name" value="APOSPORY-ASSOCIATED PROTEIN C-RELATED"/>
    <property type="match status" value="1"/>
</dbReference>
<accession>A0ABQ7MWZ5</accession>
<dbReference type="CDD" id="cd09020">
    <property type="entry name" value="D-hex-6-P-epi_like"/>
    <property type="match status" value="1"/>
</dbReference>
<dbReference type="Gene3D" id="2.70.98.10">
    <property type="match status" value="1"/>
</dbReference>
<name>A0ABQ7MWZ5_BRACM</name>
<dbReference type="Pfam" id="PF01263">
    <property type="entry name" value="Aldose_epim"/>
    <property type="match status" value="1"/>
</dbReference>
<dbReference type="EC" id="5.1.3.15" evidence="3"/>
<evidence type="ECO:0000313" key="6">
    <source>
        <dbReference type="EMBL" id="KAG5403209.1"/>
    </source>
</evidence>
<keyword evidence="4" id="KW-0413">Isomerase</keyword>
<dbReference type="InterPro" id="IPR025532">
    <property type="entry name" value="G6P_1-epimerase"/>
</dbReference>
<dbReference type="PANTHER" id="PTHR11122:SF33">
    <property type="entry name" value="GLUCOSE-6-PHOSPHATE 1-EPIMERASE"/>
    <property type="match status" value="1"/>
</dbReference>
<evidence type="ECO:0000256" key="5">
    <source>
        <dbReference type="SAM" id="MobiDB-lite"/>
    </source>
</evidence>
<dbReference type="InterPro" id="IPR008183">
    <property type="entry name" value="Aldose_1/G6P_1-epimerase"/>
</dbReference>
<comment type="catalytic activity">
    <reaction evidence="1">
        <text>alpha-D-glucose 6-phosphate = beta-D-glucose 6-phosphate</text>
        <dbReference type="Rhea" id="RHEA:16249"/>
        <dbReference type="ChEBI" id="CHEBI:58225"/>
        <dbReference type="ChEBI" id="CHEBI:58247"/>
        <dbReference type="EC" id="5.1.3.15"/>
    </reaction>
</comment>
<evidence type="ECO:0000256" key="4">
    <source>
        <dbReference type="ARBA" id="ARBA00023235"/>
    </source>
</evidence>
<organism evidence="6 7">
    <name type="scientific">Brassica rapa subsp. trilocularis</name>
    <dbReference type="NCBI Taxonomy" id="1813537"/>
    <lineage>
        <taxon>Eukaryota</taxon>
        <taxon>Viridiplantae</taxon>
        <taxon>Streptophyta</taxon>
        <taxon>Embryophyta</taxon>
        <taxon>Tracheophyta</taxon>
        <taxon>Spermatophyta</taxon>
        <taxon>Magnoliopsida</taxon>
        <taxon>eudicotyledons</taxon>
        <taxon>Gunneridae</taxon>
        <taxon>Pentapetalae</taxon>
        <taxon>rosids</taxon>
        <taxon>malvids</taxon>
        <taxon>Brassicales</taxon>
        <taxon>Brassicaceae</taxon>
        <taxon>Brassiceae</taxon>
        <taxon>Brassica</taxon>
    </lineage>
</organism>
<sequence length="345" mass="39039">MRNRLSPSSSSSSSSLPTETKFSENQTETSSNNSSFIFLEWKRGKGGNPLVRGIRSRLLRPKSMPLNTLVNARDGSSRVVLSEPSGSYAEAQMKPPKAIRGGLPICFPQFGNFGALERHGFARNRFWSFDNDPSPLPPANQQSTVDLVLKSTEDDLKIWPHSFELRVRISISPGKLTIIPRVRNTDPKAFSFMFALRNYLYVSDISEVRVEGLETLDYLDNLVRRERFTEQADAITFDGEIDRVYLNTPTKIAIIDHERKRTIELRKEGMPNAVVWNPWDKKAKSITDMGDEDYTTMLCVDSGAIETPILLKPCEEWRGRQELSIVSSSYCSGQLDPRKVLYGDH</sequence>
<proteinExistence type="inferred from homology"/>
<feature type="region of interest" description="Disordered" evidence="5">
    <location>
        <begin position="1"/>
        <end position="29"/>
    </location>
</feature>
<dbReference type="InterPro" id="IPR014718">
    <property type="entry name" value="GH-type_carb-bd"/>
</dbReference>
<keyword evidence="7" id="KW-1185">Reference proteome</keyword>
<dbReference type="InterPro" id="IPR011013">
    <property type="entry name" value="Gal_mutarotase_sf_dom"/>
</dbReference>
<evidence type="ECO:0000313" key="7">
    <source>
        <dbReference type="Proteomes" id="UP000823674"/>
    </source>
</evidence>
<dbReference type="Proteomes" id="UP000823674">
    <property type="component" value="Chromosome A03"/>
</dbReference>
<reference evidence="6 7" key="1">
    <citation type="submission" date="2021-03" db="EMBL/GenBank/DDBJ databases">
        <authorList>
            <person name="King G.J."/>
            <person name="Bancroft I."/>
            <person name="Baten A."/>
            <person name="Bloomfield J."/>
            <person name="Borpatragohain P."/>
            <person name="He Z."/>
            <person name="Irish N."/>
            <person name="Irwin J."/>
            <person name="Liu K."/>
            <person name="Mauleon R.P."/>
            <person name="Moore J."/>
            <person name="Morris R."/>
            <person name="Ostergaard L."/>
            <person name="Wang B."/>
            <person name="Wells R."/>
        </authorList>
    </citation>
    <scope>NUCLEOTIDE SEQUENCE [LARGE SCALE GENOMIC DNA]</scope>
    <source>
        <strain evidence="6">R-o-18</strain>
        <tissue evidence="6">Leaf</tissue>
    </source>
</reference>
<comment type="caution">
    <text evidence="6">The sequence shown here is derived from an EMBL/GenBank/DDBJ whole genome shotgun (WGS) entry which is preliminary data.</text>
</comment>
<evidence type="ECO:0000256" key="3">
    <source>
        <dbReference type="ARBA" id="ARBA00012083"/>
    </source>
</evidence>